<feature type="domain" description="Nitrite/Sulfite reductase ferredoxin-like" evidence="15">
    <location>
        <begin position="71"/>
        <end position="130"/>
    </location>
</feature>
<accession>A0ABT0CDI8</accession>
<dbReference type="Pfam" id="PF01077">
    <property type="entry name" value="NIR_SIR"/>
    <property type="match status" value="1"/>
</dbReference>
<dbReference type="NCBIfam" id="NF010029">
    <property type="entry name" value="PRK13504.1"/>
    <property type="match status" value="1"/>
</dbReference>
<evidence type="ECO:0000256" key="5">
    <source>
        <dbReference type="ARBA" id="ARBA00022485"/>
    </source>
</evidence>
<evidence type="ECO:0000256" key="3">
    <source>
        <dbReference type="ARBA" id="ARBA00010429"/>
    </source>
</evidence>
<comment type="caution">
    <text evidence="16">The sequence shown here is derived from an EMBL/GenBank/DDBJ whole genome shotgun (WGS) entry which is preliminary data.</text>
</comment>
<dbReference type="InterPro" id="IPR006067">
    <property type="entry name" value="NO2/SO3_Rdtase_4Fe4S_dom"/>
</dbReference>
<dbReference type="Gene3D" id="3.30.413.10">
    <property type="entry name" value="Sulfite Reductase Hemoprotein, domain 1"/>
    <property type="match status" value="2"/>
</dbReference>
<gene>
    <name evidence="16" type="ORF">JX360_13155</name>
</gene>
<dbReference type="SUPFAM" id="SSF56014">
    <property type="entry name" value="Nitrite and sulphite reductase 4Fe-4S domain-like"/>
    <property type="match status" value="2"/>
</dbReference>
<evidence type="ECO:0000256" key="11">
    <source>
        <dbReference type="ARBA" id="ARBA00023014"/>
    </source>
</evidence>
<feature type="domain" description="Nitrite/sulphite reductase 4Fe-4S" evidence="14">
    <location>
        <begin position="172"/>
        <end position="346"/>
    </location>
</feature>
<dbReference type="PRINTS" id="PR00397">
    <property type="entry name" value="SIROHAEM"/>
</dbReference>
<dbReference type="RefSeq" id="WP_244351791.1">
    <property type="nucleotide sequence ID" value="NZ_JAFIRA010000038.1"/>
</dbReference>
<evidence type="ECO:0000256" key="12">
    <source>
        <dbReference type="ARBA" id="ARBA00049518"/>
    </source>
</evidence>
<comment type="catalytic activity">
    <reaction evidence="12">
        <text>hydrogen sulfide + 6 oxidized [2Fe-2S]-[ferredoxin] + 3 H2O = sulfite + 6 reduced [2Fe-2S]-[ferredoxin] + 7 H(+)</text>
        <dbReference type="Rhea" id="RHEA:23132"/>
        <dbReference type="Rhea" id="RHEA-COMP:10000"/>
        <dbReference type="Rhea" id="RHEA-COMP:10001"/>
        <dbReference type="ChEBI" id="CHEBI:15377"/>
        <dbReference type="ChEBI" id="CHEBI:15378"/>
        <dbReference type="ChEBI" id="CHEBI:17359"/>
        <dbReference type="ChEBI" id="CHEBI:29919"/>
        <dbReference type="ChEBI" id="CHEBI:33737"/>
        <dbReference type="ChEBI" id="CHEBI:33738"/>
        <dbReference type="EC" id="1.8.7.1"/>
    </reaction>
</comment>
<evidence type="ECO:0000259" key="15">
    <source>
        <dbReference type="Pfam" id="PF03460"/>
    </source>
</evidence>
<evidence type="ECO:0000313" key="17">
    <source>
        <dbReference type="Proteomes" id="UP000830835"/>
    </source>
</evidence>
<dbReference type="InterPro" id="IPR005117">
    <property type="entry name" value="NiRdtase/SiRdtase_haem-b_fer"/>
</dbReference>
<reference evidence="16" key="1">
    <citation type="submission" date="2021-02" db="EMBL/GenBank/DDBJ databases">
        <title>The CRISPR/cas machinery reduction and long-range gene transfer in the hot spring cyanobacterium Synechococcus.</title>
        <authorList>
            <person name="Dvorak P."/>
            <person name="Jahodarova E."/>
            <person name="Hasler P."/>
            <person name="Poulickova A."/>
        </authorList>
    </citation>
    <scope>NUCLEOTIDE SEQUENCE</scope>
    <source>
        <strain evidence="16">Rupite</strain>
    </source>
</reference>
<dbReference type="SUPFAM" id="SSF55124">
    <property type="entry name" value="Nitrite/Sulfite reductase N-terminal domain-like"/>
    <property type="match status" value="2"/>
</dbReference>
<dbReference type="Proteomes" id="UP000830835">
    <property type="component" value="Unassembled WGS sequence"/>
</dbReference>
<feature type="compositionally biased region" description="Basic and acidic residues" evidence="13">
    <location>
        <begin position="55"/>
        <end position="73"/>
    </location>
</feature>
<dbReference type="InterPro" id="IPR036136">
    <property type="entry name" value="Nit/Sulf_reduc_fer-like_dom_sf"/>
</dbReference>
<keyword evidence="7" id="KW-0479">Metal-binding</keyword>
<keyword evidence="17" id="KW-1185">Reference proteome</keyword>
<dbReference type="EC" id="1.8.7.1" evidence="4"/>
<keyword evidence="8" id="KW-0883">Thioether bond</keyword>
<keyword evidence="6" id="KW-0349">Heme</keyword>
<feature type="region of interest" description="Disordered" evidence="13">
    <location>
        <begin position="54"/>
        <end position="73"/>
    </location>
</feature>
<dbReference type="PANTHER" id="PTHR11493">
    <property type="entry name" value="SULFITE REDUCTASE [NADPH] SUBUNIT BETA-RELATED"/>
    <property type="match status" value="1"/>
</dbReference>
<evidence type="ECO:0000256" key="2">
    <source>
        <dbReference type="ARBA" id="ARBA00001966"/>
    </source>
</evidence>
<evidence type="ECO:0000256" key="7">
    <source>
        <dbReference type="ARBA" id="ARBA00022723"/>
    </source>
</evidence>
<proteinExistence type="inferred from homology"/>
<dbReference type="InterPro" id="IPR045854">
    <property type="entry name" value="NO2/SO3_Rdtase_4Fe4S_sf"/>
</dbReference>
<dbReference type="NCBIfam" id="TIGR02042">
    <property type="entry name" value="sir"/>
    <property type="match status" value="1"/>
</dbReference>
<feature type="domain" description="Nitrite/Sulfite reductase ferredoxin-like" evidence="15">
    <location>
        <begin position="367"/>
        <end position="435"/>
    </location>
</feature>
<keyword evidence="9" id="KW-0560">Oxidoreductase</keyword>
<evidence type="ECO:0000256" key="9">
    <source>
        <dbReference type="ARBA" id="ARBA00023002"/>
    </source>
</evidence>
<evidence type="ECO:0000256" key="6">
    <source>
        <dbReference type="ARBA" id="ARBA00022617"/>
    </source>
</evidence>
<dbReference type="InterPro" id="IPR045169">
    <property type="entry name" value="NO2/SO3_Rdtase_4Fe4S_prot"/>
</dbReference>
<evidence type="ECO:0000256" key="4">
    <source>
        <dbReference type="ARBA" id="ARBA00012353"/>
    </source>
</evidence>
<keyword evidence="11" id="KW-0411">Iron-sulfur</keyword>
<comment type="similarity">
    <text evidence="3">Belongs to the nitrite and sulfite reductase 4Fe-4S domain family.</text>
</comment>
<evidence type="ECO:0000256" key="1">
    <source>
        <dbReference type="ARBA" id="ARBA00001929"/>
    </source>
</evidence>
<comment type="cofactor">
    <cofactor evidence="1">
        <name>siroheme</name>
        <dbReference type="ChEBI" id="CHEBI:60052"/>
    </cofactor>
</comment>
<sequence>MSSVAASEVKRSKVEQIKEQSHFLRDPLLEELAEDTTHFSEAAVQVLKFHGTYQQDDRDTRQQRRQEGRERDYSMMLRTRIPGGHVPPQLYLTLDRLADQYGNGTLRATTRQTFQLHGILKKNLKATLASILHQMGSTLAACGDVNRNVMAPVAPYKNRPAYRYAQEYARKLADLLAPKTSAYYEIWVDGEPIPIPPVDEDVLVAQEFVGHGVRLEGPEPLYGPVYLPRKFKTAITVAGENTVDVYSQDLGLIVLTDRKGSLKGFNIVVGGGMGRTHGKEETEPLLAQKLCFAPPESVHQICQAILAVQRDHGNRSDRKQARLKYLVRKWGIRKFRRVVEEYVGEKLQRFRPLPKFVPNSDDYLGWHEQGDGRWFLGISIENGRIQDSPTRQLKTALRRITEAFSLPLRVTPTQDVLLIDIEDRQRDLINQILKSHGVLSKEEIPQLVRLAMACPALPTCGLAITESERALPGLIRQLDRLLQELELQDSPFLVRMTGCPNGCARPYLAELGLVGSTPEHYQVWLGASPEGDRLAQVFQERVHIDQIVPLMRSLLQLYKRERYPQEAFGDYCHRVGIPYLQAQIPQTV</sequence>
<dbReference type="EMBL" id="JAFIRA010000038">
    <property type="protein sequence ID" value="MCJ2543836.1"/>
    <property type="molecule type" value="Genomic_DNA"/>
</dbReference>
<evidence type="ECO:0000256" key="10">
    <source>
        <dbReference type="ARBA" id="ARBA00023004"/>
    </source>
</evidence>
<evidence type="ECO:0000256" key="8">
    <source>
        <dbReference type="ARBA" id="ARBA00022784"/>
    </source>
</evidence>
<dbReference type="InterPro" id="IPR011787">
    <property type="entry name" value="SiR_ferredoxin-dep"/>
</dbReference>
<evidence type="ECO:0000259" key="14">
    <source>
        <dbReference type="Pfam" id="PF01077"/>
    </source>
</evidence>
<dbReference type="PANTHER" id="PTHR11493:SF47">
    <property type="entry name" value="SULFITE REDUCTASE [NADPH] SUBUNIT BETA"/>
    <property type="match status" value="1"/>
</dbReference>
<evidence type="ECO:0000313" key="16">
    <source>
        <dbReference type="EMBL" id="MCJ2543836.1"/>
    </source>
</evidence>
<name>A0ABT0CDI8_THEVL</name>
<dbReference type="PROSITE" id="PS00365">
    <property type="entry name" value="NIR_SIR"/>
    <property type="match status" value="1"/>
</dbReference>
<dbReference type="InterPro" id="IPR006066">
    <property type="entry name" value="NO2/SO3_Rdtase_FeS/sirohaem_BS"/>
</dbReference>
<protein>
    <recommendedName>
        <fullName evidence="4">assimilatory sulfite reductase (ferredoxin)</fullName>
        <ecNumber evidence="4">1.8.7.1</ecNumber>
    </recommendedName>
</protein>
<keyword evidence="10" id="KW-0408">Iron</keyword>
<organism evidence="16 17">
    <name type="scientific">Thermostichus vulcanus str. 'Rupite'</name>
    <dbReference type="NCBI Taxonomy" id="2813851"/>
    <lineage>
        <taxon>Bacteria</taxon>
        <taxon>Bacillati</taxon>
        <taxon>Cyanobacteriota</taxon>
        <taxon>Cyanophyceae</taxon>
        <taxon>Thermostichales</taxon>
        <taxon>Thermostichaceae</taxon>
        <taxon>Thermostichus</taxon>
    </lineage>
</organism>
<comment type="cofactor">
    <cofactor evidence="2">
        <name>[4Fe-4S] cluster</name>
        <dbReference type="ChEBI" id="CHEBI:49883"/>
    </cofactor>
</comment>
<evidence type="ECO:0000256" key="13">
    <source>
        <dbReference type="SAM" id="MobiDB-lite"/>
    </source>
</evidence>
<keyword evidence="5" id="KW-0004">4Fe-4S</keyword>
<dbReference type="Pfam" id="PF03460">
    <property type="entry name" value="NIR_SIR_ferr"/>
    <property type="match status" value="2"/>
</dbReference>